<keyword evidence="1" id="KW-0813">Transport</keyword>
<feature type="domain" description="4Fe-4S ferredoxin-type" evidence="9">
    <location>
        <begin position="172"/>
        <end position="203"/>
    </location>
</feature>
<feature type="domain" description="4Fe-4S ferredoxin-type" evidence="9">
    <location>
        <begin position="125"/>
        <end position="161"/>
    </location>
</feature>
<keyword evidence="11" id="KW-1185">Reference proteome</keyword>
<dbReference type="EMBL" id="CAJHOF010000010">
    <property type="protein sequence ID" value="CAD7288887.1"/>
    <property type="molecule type" value="Genomic_DNA"/>
</dbReference>
<dbReference type="PROSITE" id="PS00198">
    <property type="entry name" value="4FE4S_FER_1"/>
    <property type="match status" value="1"/>
</dbReference>
<accession>A0ABN7K8V7</accession>
<dbReference type="InterPro" id="IPR004494">
    <property type="entry name" value="MauM_NapG"/>
</dbReference>
<dbReference type="PROSITE" id="PS51379">
    <property type="entry name" value="4FE4S_FER_2"/>
    <property type="match status" value="4"/>
</dbReference>
<evidence type="ECO:0000256" key="3">
    <source>
        <dbReference type="ARBA" id="ARBA00022723"/>
    </source>
</evidence>
<dbReference type="NCBIfam" id="NF007012">
    <property type="entry name" value="PRK09476.1"/>
    <property type="match status" value="1"/>
</dbReference>
<dbReference type="InterPro" id="IPR017900">
    <property type="entry name" value="4Fe4S_Fe_S_CS"/>
</dbReference>
<organism evidence="10 11">
    <name type="scientific">Campylobacter majalis</name>
    <dbReference type="NCBI Taxonomy" id="2790656"/>
    <lineage>
        <taxon>Bacteria</taxon>
        <taxon>Pseudomonadati</taxon>
        <taxon>Campylobacterota</taxon>
        <taxon>Epsilonproteobacteria</taxon>
        <taxon>Campylobacterales</taxon>
        <taxon>Campylobacteraceae</taxon>
        <taxon>Campylobacter</taxon>
    </lineage>
</organism>
<keyword evidence="6" id="KW-0408">Iron</keyword>
<dbReference type="Pfam" id="PF12838">
    <property type="entry name" value="Fer4_7"/>
    <property type="match status" value="1"/>
</dbReference>
<evidence type="ECO:0000256" key="2">
    <source>
        <dbReference type="ARBA" id="ARBA00022485"/>
    </source>
</evidence>
<feature type="chain" id="PRO_5045904350" evidence="8">
    <location>
        <begin position="31"/>
        <end position="249"/>
    </location>
</feature>
<feature type="signal peptide" evidence="8">
    <location>
        <begin position="1"/>
        <end position="30"/>
    </location>
</feature>
<evidence type="ECO:0000313" key="10">
    <source>
        <dbReference type="EMBL" id="CAD7288887.1"/>
    </source>
</evidence>
<dbReference type="SUPFAM" id="SSF54862">
    <property type="entry name" value="4Fe-4S ferredoxins"/>
    <property type="match status" value="1"/>
</dbReference>
<reference evidence="10 11" key="1">
    <citation type="submission" date="2020-11" db="EMBL/GenBank/DDBJ databases">
        <authorList>
            <person name="Peeters C."/>
        </authorList>
    </citation>
    <scope>NUCLEOTIDE SEQUENCE [LARGE SCALE GENOMIC DNA]</scope>
    <source>
        <strain evidence="10 11">LMG 7974</strain>
    </source>
</reference>
<proteinExistence type="predicted"/>
<keyword evidence="3" id="KW-0479">Metal-binding</keyword>
<dbReference type="Pfam" id="PF12800">
    <property type="entry name" value="Fer4_4"/>
    <property type="match status" value="2"/>
</dbReference>
<dbReference type="Proteomes" id="UP000789803">
    <property type="component" value="Unassembled WGS sequence"/>
</dbReference>
<dbReference type="PANTHER" id="PTHR24960:SF79">
    <property type="entry name" value="PHOTOSYSTEM I IRON-SULFUR CENTER"/>
    <property type="match status" value="1"/>
</dbReference>
<dbReference type="NCBIfam" id="TIGR00397">
    <property type="entry name" value="mauM_napG"/>
    <property type="match status" value="1"/>
</dbReference>
<feature type="domain" description="4Fe-4S ferredoxin-type" evidence="9">
    <location>
        <begin position="78"/>
        <end position="111"/>
    </location>
</feature>
<dbReference type="Gene3D" id="3.30.70.20">
    <property type="match status" value="2"/>
</dbReference>
<evidence type="ECO:0000259" key="9">
    <source>
        <dbReference type="PROSITE" id="PS51379"/>
    </source>
</evidence>
<dbReference type="InterPro" id="IPR050157">
    <property type="entry name" value="PSI_iron-sulfur_center"/>
</dbReference>
<name>A0ABN7K8V7_9BACT</name>
<evidence type="ECO:0000313" key="11">
    <source>
        <dbReference type="Proteomes" id="UP000789803"/>
    </source>
</evidence>
<keyword evidence="4" id="KW-0677">Repeat</keyword>
<evidence type="ECO:0000256" key="6">
    <source>
        <dbReference type="ARBA" id="ARBA00023004"/>
    </source>
</evidence>
<evidence type="ECO:0000256" key="7">
    <source>
        <dbReference type="ARBA" id="ARBA00023014"/>
    </source>
</evidence>
<dbReference type="InterPro" id="IPR017896">
    <property type="entry name" value="4Fe4S_Fe-S-bd"/>
</dbReference>
<evidence type="ECO:0000256" key="5">
    <source>
        <dbReference type="ARBA" id="ARBA00022982"/>
    </source>
</evidence>
<gene>
    <name evidence="10" type="primary">napG</name>
    <name evidence="10" type="ORF">LMG7974_01197</name>
</gene>
<evidence type="ECO:0000256" key="8">
    <source>
        <dbReference type="SAM" id="SignalP"/>
    </source>
</evidence>
<dbReference type="PANTHER" id="PTHR24960">
    <property type="entry name" value="PHOTOSYSTEM I IRON-SULFUR CENTER-RELATED"/>
    <property type="match status" value="1"/>
</dbReference>
<protein>
    <submittedName>
        <fullName evidence="10">Ferredoxin-type protein NapG</fullName>
    </submittedName>
</protein>
<evidence type="ECO:0000256" key="1">
    <source>
        <dbReference type="ARBA" id="ARBA00022448"/>
    </source>
</evidence>
<dbReference type="CDD" id="cd16373">
    <property type="entry name" value="DMSOR_beta_like"/>
    <property type="match status" value="1"/>
</dbReference>
<evidence type="ECO:0000256" key="4">
    <source>
        <dbReference type="ARBA" id="ARBA00022737"/>
    </source>
</evidence>
<dbReference type="RefSeq" id="WP_229932994.1">
    <property type="nucleotide sequence ID" value="NZ_CAJHOF010000010.1"/>
</dbReference>
<keyword evidence="2" id="KW-0004">4Fe-4S</keyword>
<comment type="caution">
    <text evidence="10">The sequence shown here is derived from an EMBL/GenBank/DDBJ whole genome shotgun (WGS) entry which is preliminary data.</text>
</comment>
<sequence>MQRRDALKFGVKATALALASGYAWSVAANASTTTLLRPPAAKNEKDFLAACIRCGLCVNACPFDTLKLAEFGDGVAIGTPYFTPRKIPCYMCGAVPCVPACPTNALDASLINTDNKLDITKARMGVAVVDTANCIAYWGLRCDACYRACPMIDKALKIELKRNERTQKHAFMLPIVDNNVCTGCGVCEHACVTDKPAITIIERDRVLGMAGDNYVQGWVEGADVKNDGINKDLKFDSKKITNYLNDGEL</sequence>
<keyword evidence="7" id="KW-0411">Iron-sulfur</keyword>
<keyword evidence="5" id="KW-0249">Electron transport</keyword>
<feature type="domain" description="4Fe-4S ferredoxin-type" evidence="9">
    <location>
        <begin position="41"/>
        <end position="71"/>
    </location>
</feature>
<keyword evidence="8" id="KW-0732">Signal</keyword>